<feature type="domain" description="UspA" evidence="2">
    <location>
        <begin position="180"/>
        <end position="314"/>
    </location>
</feature>
<feature type="domain" description="UspA" evidence="2">
    <location>
        <begin position="24"/>
        <end position="162"/>
    </location>
</feature>
<dbReference type="EMBL" id="JBHUHP010000010">
    <property type="protein sequence ID" value="MFD2092101.1"/>
    <property type="molecule type" value="Genomic_DNA"/>
</dbReference>
<dbReference type="PANTHER" id="PTHR46268">
    <property type="entry name" value="STRESS RESPONSE PROTEIN NHAX"/>
    <property type="match status" value="1"/>
</dbReference>
<protein>
    <submittedName>
        <fullName evidence="3">Universal stress protein</fullName>
    </submittedName>
</protein>
<evidence type="ECO:0000259" key="2">
    <source>
        <dbReference type="Pfam" id="PF00582"/>
    </source>
</evidence>
<dbReference type="Pfam" id="PF00582">
    <property type="entry name" value="Usp"/>
    <property type="match status" value="2"/>
</dbReference>
<organism evidence="3 4">
    <name type="scientific">Blastococcus deserti</name>
    <dbReference type="NCBI Taxonomy" id="2259033"/>
    <lineage>
        <taxon>Bacteria</taxon>
        <taxon>Bacillati</taxon>
        <taxon>Actinomycetota</taxon>
        <taxon>Actinomycetes</taxon>
        <taxon>Geodermatophilales</taxon>
        <taxon>Geodermatophilaceae</taxon>
        <taxon>Blastococcus</taxon>
    </lineage>
</organism>
<dbReference type="InterPro" id="IPR006016">
    <property type="entry name" value="UspA"/>
</dbReference>
<evidence type="ECO:0000313" key="4">
    <source>
        <dbReference type="Proteomes" id="UP001597402"/>
    </source>
</evidence>
<evidence type="ECO:0000313" key="3">
    <source>
        <dbReference type="EMBL" id="MFD2092101.1"/>
    </source>
</evidence>
<dbReference type="PRINTS" id="PR01438">
    <property type="entry name" value="UNVRSLSTRESS"/>
</dbReference>
<dbReference type="PANTHER" id="PTHR46268:SF6">
    <property type="entry name" value="UNIVERSAL STRESS PROTEIN UP12"/>
    <property type="match status" value="1"/>
</dbReference>
<accession>A0ABW4X9K4</accession>
<dbReference type="InterPro" id="IPR014729">
    <property type="entry name" value="Rossmann-like_a/b/a_fold"/>
</dbReference>
<gene>
    <name evidence="3" type="ORF">ACFSHS_11020</name>
</gene>
<evidence type="ECO:0000256" key="1">
    <source>
        <dbReference type="ARBA" id="ARBA00008791"/>
    </source>
</evidence>
<dbReference type="RefSeq" id="WP_376875328.1">
    <property type="nucleotide sequence ID" value="NZ_JBHUHP010000010.1"/>
</dbReference>
<proteinExistence type="inferred from homology"/>
<dbReference type="Proteomes" id="UP001597402">
    <property type="component" value="Unassembled WGS sequence"/>
</dbReference>
<dbReference type="SUPFAM" id="SSF52402">
    <property type="entry name" value="Adenine nucleotide alpha hydrolases-like"/>
    <property type="match status" value="2"/>
</dbReference>
<name>A0ABW4X9K4_9ACTN</name>
<dbReference type="InterPro" id="IPR006015">
    <property type="entry name" value="Universal_stress_UspA"/>
</dbReference>
<sequence length="330" mass="34283">MADPAFARAVLPITRRIDRLAAPLVVGVTADGSSAAAVEWAATAAAAQQRRLRIVHSFPAPLVLDPLGVVPAADSLPVQLAAATRLLDAELARARSIAPGVDASAYGVRGSPRRVLLRESRDAHLLVLGSRRRPRPGVPRLVPGSVRLRVTASAGCPVVVIRPSGDAVPERALPRVVLSRVIVGIDGLPHSDGAVGFAFRTAFERGLPLTALHAWAADCPADLEAVTAPLVTTEAAAYALVDGAVAGWRQVYPEVRLCTAVVRRDPCSALIGASAGAALVVVGARGRRARLGPLVRSVSRALLEGAAGPVAVVRRGTQPSAPEVHRWAAR</sequence>
<reference evidence="4" key="1">
    <citation type="journal article" date="2019" name="Int. J. Syst. Evol. Microbiol.">
        <title>The Global Catalogue of Microorganisms (GCM) 10K type strain sequencing project: providing services to taxonomists for standard genome sequencing and annotation.</title>
        <authorList>
            <consortium name="The Broad Institute Genomics Platform"/>
            <consortium name="The Broad Institute Genome Sequencing Center for Infectious Disease"/>
            <person name="Wu L."/>
            <person name="Ma J."/>
        </authorList>
    </citation>
    <scope>NUCLEOTIDE SEQUENCE [LARGE SCALE GENOMIC DNA]</scope>
    <source>
        <strain evidence="4">JCM 3338</strain>
    </source>
</reference>
<dbReference type="Gene3D" id="3.40.50.620">
    <property type="entry name" value="HUPs"/>
    <property type="match status" value="2"/>
</dbReference>
<comment type="similarity">
    <text evidence="1">Belongs to the universal stress protein A family.</text>
</comment>
<comment type="caution">
    <text evidence="3">The sequence shown here is derived from an EMBL/GenBank/DDBJ whole genome shotgun (WGS) entry which is preliminary data.</text>
</comment>
<keyword evidence="4" id="KW-1185">Reference proteome</keyword>